<name>A0A9P0BE98_BRAAE</name>
<sequence>MLQYSDAPIPVDEAEARESNDVVPKFVEAVQARPALWDHTLPLKNRGSDVREKLWMDVHIEINGSLPLNQLDKKKYTPSGSGRYEKGKKWKYFDLLFFLAEKNAPRPTHSNIIKETQVPLMSSSPSCSSWSSIDRTPSLKRKETSDKHEDLLQNLLVNCSVDLGKIACQGENAGRD</sequence>
<reference evidence="3" key="1">
    <citation type="submission" date="2021-12" db="EMBL/GenBank/DDBJ databases">
        <authorList>
            <person name="King R."/>
        </authorList>
    </citation>
    <scope>NUCLEOTIDE SEQUENCE</scope>
</reference>
<feature type="region of interest" description="Disordered" evidence="1">
    <location>
        <begin position="121"/>
        <end position="145"/>
    </location>
</feature>
<gene>
    <name evidence="3" type="ORF">MELIAE_LOCUS11059</name>
</gene>
<proteinExistence type="predicted"/>
<dbReference type="InterPro" id="IPR006578">
    <property type="entry name" value="MADF-dom"/>
</dbReference>
<feature type="domain" description="MADF" evidence="2">
    <location>
        <begin position="25"/>
        <end position="104"/>
    </location>
</feature>
<accession>A0A9P0BE98</accession>
<organism evidence="3 4">
    <name type="scientific">Brassicogethes aeneus</name>
    <name type="common">Rape pollen beetle</name>
    <name type="synonym">Meligethes aeneus</name>
    <dbReference type="NCBI Taxonomy" id="1431903"/>
    <lineage>
        <taxon>Eukaryota</taxon>
        <taxon>Metazoa</taxon>
        <taxon>Ecdysozoa</taxon>
        <taxon>Arthropoda</taxon>
        <taxon>Hexapoda</taxon>
        <taxon>Insecta</taxon>
        <taxon>Pterygota</taxon>
        <taxon>Neoptera</taxon>
        <taxon>Endopterygota</taxon>
        <taxon>Coleoptera</taxon>
        <taxon>Polyphaga</taxon>
        <taxon>Cucujiformia</taxon>
        <taxon>Nitidulidae</taxon>
        <taxon>Meligethinae</taxon>
        <taxon>Brassicogethes</taxon>
    </lineage>
</organism>
<evidence type="ECO:0000313" key="3">
    <source>
        <dbReference type="EMBL" id="CAH0561722.1"/>
    </source>
</evidence>
<evidence type="ECO:0000259" key="2">
    <source>
        <dbReference type="PROSITE" id="PS51029"/>
    </source>
</evidence>
<dbReference type="EMBL" id="OV121139">
    <property type="protein sequence ID" value="CAH0561722.1"/>
    <property type="molecule type" value="Genomic_DNA"/>
</dbReference>
<evidence type="ECO:0000313" key="4">
    <source>
        <dbReference type="Proteomes" id="UP001154078"/>
    </source>
</evidence>
<dbReference type="SMART" id="SM00595">
    <property type="entry name" value="MADF"/>
    <property type="match status" value="1"/>
</dbReference>
<dbReference type="PROSITE" id="PS51029">
    <property type="entry name" value="MADF"/>
    <property type="match status" value="1"/>
</dbReference>
<dbReference type="AlphaFoldDB" id="A0A9P0BE98"/>
<keyword evidence="4" id="KW-1185">Reference proteome</keyword>
<dbReference type="OrthoDB" id="6159213at2759"/>
<dbReference type="Proteomes" id="UP001154078">
    <property type="component" value="Chromosome 8"/>
</dbReference>
<evidence type="ECO:0000256" key="1">
    <source>
        <dbReference type="SAM" id="MobiDB-lite"/>
    </source>
</evidence>
<feature type="compositionally biased region" description="Low complexity" evidence="1">
    <location>
        <begin position="122"/>
        <end position="132"/>
    </location>
</feature>
<protein>
    <recommendedName>
        <fullName evidence="2">MADF domain-containing protein</fullName>
    </recommendedName>
</protein>